<dbReference type="KEGG" id="vg:75691217"/>
<protein>
    <recommendedName>
        <fullName evidence="3">Tail sheath protein</fullName>
    </recommendedName>
</protein>
<dbReference type="EMBL" id="MZ130486">
    <property type="protein sequence ID" value="QWM90187.1"/>
    <property type="molecule type" value="Genomic_DNA"/>
</dbReference>
<dbReference type="RefSeq" id="YP_010359759.1">
    <property type="nucleotide sequence ID" value="NC_062776.1"/>
</dbReference>
<evidence type="ECO:0008006" key="3">
    <source>
        <dbReference type="Google" id="ProtNLM"/>
    </source>
</evidence>
<organism evidence="1 2">
    <name type="scientific">uncultured phage cr9_1</name>
    <dbReference type="NCBI Taxonomy" id="2986400"/>
    <lineage>
        <taxon>Viruses</taxon>
        <taxon>Duplodnaviria</taxon>
        <taxon>Heunggongvirae</taxon>
        <taxon>Uroviricota</taxon>
        <taxon>Caudoviricetes</taxon>
        <taxon>Crassvirales</taxon>
        <taxon>Intestiviridae</taxon>
        <taxon>Crudevirinae</taxon>
        <taxon>Dabirmavirus</taxon>
        <taxon>Dabirmavirus hominis</taxon>
    </lineage>
</organism>
<proteinExistence type="predicted"/>
<gene>
    <name evidence="1" type="primary">gp_23120</name>
</gene>
<accession>A0AAE7S111</accession>
<sequence>MRQFLLGKNVAYPTTALSNDSVVDGAIGFYFRKSDKTISPTATGTEITKDCMLIVNRSVDKGGHVVIPIHKNKFSYVKGVYQAGKVFNQVFTIPAPTTIGEYSMIVALKGVGFNQRNKWTASVYIKDVNKTADELAEALAKAINNNTVGSKVVATASKATLTIDGQVVGMDYEVVPADLLTGLAATSTQKGEAAYGDAQYIIDLANKAAADAGFEYTYQEAGELMRPHYPLNPLEVSDAADKGFTIFTLSFAEPRDVKTRDEVVNQIVQVAFPTDAAQITTFETVCKALAG</sequence>
<dbReference type="Proteomes" id="UP000827813">
    <property type="component" value="Segment"/>
</dbReference>
<dbReference type="GeneID" id="75691217"/>
<evidence type="ECO:0000313" key="1">
    <source>
        <dbReference type="EMBL" id="QWM90187.1"/>
    </source>
</evidence>
<keyword evidence="2" id="KW-1185">Reference proteome</keyword>
<reference evidence="1 2" key="1">
    <citation type="submission" date="2021-04" db="EMBL/GenBank/DDBJ databases">
        <authorList>
            <person name="Shkoporov A.N."/>
            <person name="Stockdale S.R."/>
            <person name="Guerin E."/>
            <person name="Ross R.P."/>
            <person name="Hill C."/>
        </authorList>
    </citation>
    <scope>NUCLEOTIDE SEQUENCE [LARGE SCALE GENOMIC DNA]</scope>
    <source>
        <strain evidence="2">cr9_1</strain>
    </source>
</reference>
<evidence type="ECO:0000313" key="2">
    <source>
        <dbReference type="Proteomes" id="UP000827813"/>
    </source>
</evidence>
<name>A0AAE7S111_9CAUD</name>